<reference evidence="2 3" key="1">
    <citation type="submission" date="2018-08" db="EMBL/GenBank/DDBJ databases">
        <title>Hydrogenophaga sp. LA-38 isolated from sludge.</title>
        <authorList>
            <person name="Im W.-T."/>
        </authorList>
    </citation>
    <scope>NUCLEOTIDE SEQUENCE [LARGE SCALE GENOMIC DNA]</scope>
    <source>
        <strain evidence="2 3">LA-38</strain>
    </source>
</reference>
<protein>
    <recommendedName>
        <fullName evidence="4">C4-dicarboxylate ABC transporter substrate-binding protein</fullName>
    </recommendedName>
</protein>
<comment type="caution">
    <text evidence="2">The sequence shown here is derived from an EMBL/GenBank/DDBJ whole genome shotgun (WGS) entry which is preliminary data.</text>
</comment>
<proteinExistence type="predicted"/>
<name>A0A372EPN5_9BURK</name>
<evidence type="ECO:0008006" key="4">
    <source>
        <dbReference type="Google" id="ProtNLM"/>
    </source>
</evidence>
<dbReference type="EMBL" id="QVLS01000001">
    <property type="protein sequence ID" value="RFP82491.1"/>
    <property type="molecule type" value="Genomic_DNA"/>
</dbReference>
<gene>
    <name evidence="2" type="ORF">DY262_01275</name>
</gene>
<dbReference type="CDD" id="cd13666">
    <property type="entry name" value="PBP2_TRAP_DctP_like_1"/>
    <property type="match status" value="1"/>
</dbReference>
<dbReference type="PANTHER" id="PTHR33376:SF15">
    <property type="entry name" value="BLL6794 PROTEIN"/>
    <property type="match status" value="1"/>
</dbReference>
<dbReference type="Gene3D" id="3.40.190.170">
    <property type="entry name" value="Bacterial extracellular solute-binding protein, family 7"/>
    <property type="match status" value="1"/>
</dbReference>
<keyword evidence="1" id="KW-0732">Signal</keyword>
<dbReference type="Proteomes" id="UP000261931">
    <property type="component" value="Unassembled WGS sequence"/>
</dbReference>
<dbReference type="GO" id="GO:0055085">
    <property type="term" value="P:transmembrane transport"/>
    <property type="evidence" value="ECO:0007669"/>
    <property type="project" value="InterPro"/>
</dbReference>
<evidence type="ECO:0000313" key="3">
    <source>
        <dbReference type="Proteomes" id="UP000261931"/>
    </source>
</evidence>
<accession>A0A372EPN5</accession>
<organism evidence="2 3">
    <name type="scientific">Hydrogenophaga borbori</name>
    <dbReference type="NCBI Taxonomy" id="2294117"/>
    <lineage>
        <taxon>Bacteria</taxon>
        <taxon>Pseudomonadati</taxon>
        <taxon>Pseudomonadota</taxon>
        <taxon>Betaproteobacteria</taxon>
        <taxon>Burkholderiales</taxon>
        <taxon>Comamonadaceae</taxon>
        <taxon>Hydrogenophaga</taxon>
    </lineage>
</organism>
<dbReference type="InterPro" id="IPR038404">
    <property type="entry name" value="TRAP_DctP_sf"/>
</dbReference>
<evidence type="ECO:0000313" key="2">
    <source>
        <dbReference type="EMBL" id="RFP82491.1"/>
    </source>
</evidence>
<dbReference type="NCBIfam" id="NF037995">
    <property type="entry name" value="TRAP_S1"/>
    <property type="match status" value="1"/>
</dbReference>
<keyword evidence="3" id="KW-1185">Reference proteome</keyword>
<sequence>MRSPCAPLMAAMSVLAAMRLRALVTALNVGSGLAHPAIKTLGDSVKIQSLVGALGLALLVSTGAAQSQTVTHKLTFASGYPATFAWTDEQIKTFLPNVNKELEKAGSRHRVDWNVAVGGTLATMPNMLDAVSTGIADMGHVVHLFEPARLPLQNVVSAAPFATNDPRIATRVLHDMQKTMPAMQKSWANLNLVYLTSYSFDSYLLIASKPVKSVSDVKGMKIAAAASNTLWLEGTGATPVAATMGTAYNDIKTGVYEAAINSAMLSAAGKMYEVAPQIIKTGFGAINAFDIVFNKSSWDRLPAEVRQAIQRASDAHQESMVARIERETDAALQLMTKHGATVVEFSAEEKAKWANTLPNIAERWAAPLEAKGLPAREVLRTYVDGLRKAGAQPARDWTRP</sequence>
<dbReference type="AlphaFoldDB" id="A0A372EPN5"/>
<dbReference type="InterPro" id="IPR018389">
    <property type="entry name" value="DctP_fam"/>
</dbReference>
<evidence type="ECO:0000256" key="1">
    <source>
        <dbReference type="ARBA" id="ARBA00022729"/>
    </source>
</evidence>
<dbReference type="Pfam" id="PF03480">
    <property type="entry name" value="DctP"/>
    <property type="match status" value="1"/>
</dbReference>
<dbReference type="PANTHER" id="PTHR33376">
    <property type="match status" value="1"/>
</dbReference>